<dbReference type="Proteomes" id="UP000748308">
    <property type="component" value="Unassembled WGS sequence"/>
</dbReference>
<evidence type="ECO:0000313" key="2">
    <source>
        <dbReference type="Proteomes" id="UP000748308"/>
    </source>
</evidence>
<evidence type="ECO:0000313" key="1">
    <source>
        <dbReference type="EMBL" id="MBM3317008.1"/>
    </source>
</evidence>
<dbReference type="PANTHER" id="PTHR32309">
    <property type="entry name" value="TYROSINE-PROTEIN KINASE"/>
    <property type="match status" value="1"/>
</dbReference>
<dbReference type="GO" id="GO:0004713">
    <property type="term" value="F:protein tyrosine kinase activity"/>
    <property type="evidence" value="ECO:0007669"/>
    <property type="project" value="TreeGrafter"/>
</dbReference>
<evidence type="ECO:0008006" key="3">
    <source>
        <dbReference type="Google" id="ProtNLM"/>
    </source>
</evidence>
<comment type="caution">
    <text evidence="1">The sequence shown here is derived from an EMBL/GenBank/DDBJ whole genome shotgun (WGS) entry which is preliminary data.</text>
</comment>
<dbReference type="Gene3D" id="3.40.50.300">
    <property type="entry name" value="P-loop containing nucleotide triphosphate hydrolases"/>
    <property type="match status" value="1"/>
</dbReference>
<dbReference type="PANTHER" id="PTHR32309:SF13">
    <property type="entry name" value="FERRIC ENTEROBACTIN TRANSPORT PROTEIN FEPE"/>
    <property type="match status" value="1"/>
</dbReference>
<dbReference type="GO" id="GO:0005886">
    <property type="term" value="C:plasma membrane"/>
    <property type="evidence" value="ECO:0007669"/>
    <property type="project" value="TreeGrafter"/>
</dbReference>
<sequence length="239" mass="25931">MRILDRLNDDWLLATEIHKLEARLWRRSQRDGLRVLVVTSAERGEGKSTTVAYLAAALALHPDRRILAVDLDFRAPRLNTHFGIKVPRPFGAALRGELPLAECILNTGLASLDLVLPPAEGDDPALLLRTPELARAFETFRRDYHLVLIDVPALVPVADASAVLPFADGVILMAMAGKTTRPMLTRARDICVGMDANILGLVVGNLRETGLGYGDSGYYYGYRKGTPAGDGQGESNSSG</sequence>
<dbReference type="InterPro" id="IPR027417">
    <property type="entry name" value="P-loop_NTPase"/>
</dbReference>
<organism evidence="1 2">
    <name type="scientific">Eiseniibacteriota bacterium</name>
    <dbReference type="NCBI Taxonomy" id="2212470"/>
    <lineage>
        <taxon>Bacteria</taxon>
        <taxon>Candidatus Eiseniibacteriota</taxon>
    </lineage>
</organism>
<gene>
    <name evidence="1" type="ORF">FJY75_04060</name>
</gene>
<dbReference type="SUPFAM" id="SSF52540">
    <property type="entry name" value="P-loop containing nucleoside triphosphate hydrolases"/>
    <property type="match status" value="1"/>
</dbReference>
<proteinExistence type="predicted"/>
<dbReference type="EMBL" id="VGIY01000065">
    <property type="protein sequence ID" value="MBM3317008.1"/>
    <property type="molecule type" value="Genomic_DNA"/>
</dbReference>
<protein>
    <recommendedName>
        <fullName evidence="3">CpsD/CapB family tyrosine-protein kinase</fullName>
    </recommendedName>
</protein>
<dbReference type="InterPro" id="IPR050445">
    <property type="entry name" value="Bact_polysacc_biosynth/exp"/>
</dbReference>
<reference evidence="1" key="1">
    <citation type="submission" date="2019-03" db="EMBL/GenBank/DDBJ databases">
        <title>Lake Tanganyika Metagenome-Assembled Genomes (MAGs).</title>
        <authorList>
            <person name="Tran P."/>
        </authorList>
    </citation>
    <scope>NUCLEOTIDE SEQUENCE</scope>
    <source>
        <strain evidence="1">M_DeepCast_400m_m2_100</strain>
    </source>
</reference>
<accession>A0A937XBS1</accession>
<dbReference type="AlphaFoldDB" id="A0A937XBS1"/>
<name>A0A937XBS1_UNCEI</name>